<dbReference type="EMBL" id="AGAZ01000024">
    <property type="protein sequence ID" value="EGZ50279.1"/>
    <property type="molecule type" value="Genomic_DNA"/>
</dbReference>
<protein>
    <submittedName>
        <fullName evidence="1">Primosome assembly protein PriA</fullName>
    </submittedName>
</protein>
<comment type="caution">
    <text evidence="1">The sequence shown here is derived from an EMBL/GenBank/DDBJ whole genome shotgun (WGS) entry which is preliminary data.</text>
</comment>
<gene>
    <name evidence="1" type="primary">priA</name>
    <name evidence="1" type="ORF">HMPREF9370_0525</name>
</gene>
<reference evidence="1 2" key="1">
    <citation type="submission" date="2011-06" db="EMBL/GenBank/DDBJ databases">
        <authorList>
            <person name="Muzny D."/>
            <person name="Qin X."/>
            <person name="Deng J."/>
            <person name="Jiang H."/>
            <person name="Liu Y."/>
            <person name="Qu J."/>
            <person name="Song X.-Z."/>
            <person name="Zhang L."/>
            <person name="Thornton R."/>
            <person name="Coyle M."/>
            <person name="Francisco L."/>
            <person name="Jackson L."/>
            <person name="Javaid M."/>
            <person name="Korchina V."/>
            <person name="Kovar C."/>
            <person name="Mata R."/>
            <person name="Mathew T."/>
            <person name="Ngo R."/>
            <person name="Nguyen L."/>
            <person name="Nguyen N."/>
            <person name="Okwuonu G."/>
            <person name="Ongeri F."/>
            <person name="Pham C."/>
            <person name="Simmons D."/>
            <person name="Wilczek-Boney K."/>
            <person name="Hale W."/>
            <person name="Jakkamsetti A."/>
            <person name="Pham P."/>
            <person name="Ruth R."/>
            <person name="San Lucas F."/>
            <person name="Warren J."/>
            <person name="Zhang J."/>
            <person name="Zhao Z."/>
            <person name="Zhou C."/>
            <person name="Zhu D."/>
            <person name="Lee S."/>
            <person name="Bess C."/>
            <person name="Blankenburg K."/>
            <person name="Forbes L."/>
            <person name="Fu Q."/>
            <person name="Gubbala S."/>
            <person name="Hirani K."/>
            <person name="Jayaseelan J.C."/>
            <person name="Lara F."/>
            <person name="Munidasa M."/>
            <person name="Palculict T."/>
            <person name="Patil S."/>
            <person name="Pu L.-L."/>
            <person name="Saada N."/>
            <person name="Tang L."/>
            <person name="Weissenberger G."/>
            <person name="Zhu Y."/>
            <person name="Hemphill L."/>
            <person name="Shang Y."/>
            <person name="Youmans B."/>
            <person name="Ayvaz T."/>
            <person name="Ross M."/>
            <person name="Santibanez J."/>
            <person name="Aqrawi P."/>
            <person name="Gross S."/>
            <person name="Joshi V."/>
            <person name="Fowler G."/>
            <person name="Nazareth L."/>
            <person name="Reid J."/>
            <person name="Worley K."/>
            <person name="Petrosino J."/>
            <person name="Highlander S."/>
            <person name="Gibbs R."/>
        </authorList>
    </citation>
    <scope>NUCLEOTIDE SEQUENCE [LARGE SCALE GENOMIC DNA]</scope>
    <source>
        <strain evidence="1 2">9715</strain>
    </source>
</reference>
<dbReference type="HOGENOM" id="CLU_3193129_0_0_4"/>
<name>G4CN66_9NEIS</name>
<evidence type="ECO:0000313" key="1">
    <source>
        <dbReference type="EMBL" id="EGZ50279.1"/>
    </source>
</evidence>
<feature type="non-terminal residue" evidence="1">
    <location>
        <position position="47"/>
    </location>
</feature>
<dbReference type="AlphaFoldDB" id="G4CN66"/>
<accession>G4CN66</accession>
<proteinExistence type="predicted"/>
<keyword evidence="2" id="KW-1185">Reference proteome</keyword>
<evidence type="ECO:0000313" key="2">
    <source>
        <dbReference type="Proteomes" id="UP000005336"/>
    </source>
</evidence>
<sequence length="47" mass="5017">MIYHHIALNVPLGLLTYAHPAAIKSGTRVVPFRGKPAVGVVWAHSVA</sequence>
<dbReference type="STRING" id="1030841.HMPREF9370_0525"/>
<dbReference type="Proteomes" id="UP000005336">
    <property type="component" value="Unassembled WGS sequence"/>
</dbReference>
<organism evidence="1 2">
    <name type="scientific">Neisseria wadsworthii 9715</name>
    <dbReference type="NCBI Taxonomy" id="1030841"/>
    <lineage>
        <taxon>Bacteria</taxon>
        <taxon>Pseudomonadati</taxon>
        <taxon>Pseudomonadota</taxon>
        <taxon>Betaproteobacteria</taxon>
        <taxon>Neisseriales</taxon>
        <taxon>Neisseriaceae</taxon>
        <taxon>Neisseria</taxon>
    </lineage>
</organism>